<evidence type="ECO:0000313" key="2">
    <source>
        <dbReference type="EMBL" id="EDO25414.1"/>
    </source>
</evidence>
<dbReference type="PANTHER" id="PTHR43747">
    <property type="entry name" value="FAD-BINDING PROTEIN"/>
    <property type="match status" value="1"/>
</dbReference>
<comment type="similarity">
    <text evidence="1">Belongs to the flavin-dependent halogenase family.</text>
</comment>
<dbReference type="Proteomes" id="UP000001593">
    <property type="component" value="Unassembled WGS sequence"/>
</dbReference>
<organism evidence="2 3">
    <name type="scientific">Nematostella vectensis</name>
    <name type="common">Starlet sea anemone</name>
    <dbReference type="NCBI Taxonomy" id="45351"/>
    <lineage>
        <taxon>Eukaryota</taxon>
        <taxon>Metazoa</taxon>
        <taxon>Cnidaria</taxon>
        <taxon>Anthozoa</taxon>
        <taxon>Hexacorallia</taxon>
        <taxon>Actiniaria</taxon>
        <taxon>Edwardsiidae</taxon>
        <taxon>Nematostella</taxon>
    </lineage>
</organism>
<accession>A8DWJ5</accession>
<name>A8DWJ5_NEMVE</name>
<dbReference type="PANTHER" id="PTHR43747:SF1">
    <property type="entry name" value="SLR1998 PROTEIN"/>
    <property type="match status" value="1"/>
</dbReference>
<sequence length="188" mass="21233">MVGIYQFYEKTSQNAATQKGTLVETDATGWWYSSTLPNQKLVVGYMTDADIANQLKLKNKTAFNAQLQKAKHTSKRIQDQEAITAIQIVAAQSQYLNKTAGEAWLAVGDAGSSYDPIASMGIYKALVMSQFAAFAIADYLQGNPTGLAKYQHIINQDYQQYQTKKATYYNQEQRFSNSLFWQRRQKVQ</sequence>
<protein>
    <submittedName>
        <fullName evidence="2">Uncharacterized protein</fullName>
    </submittedName>
</protein>
<dbReference type="InterPro" id="IPR050816">
    <property type="entry name" value="Flavin-dep_Halogenase_NPB"/>
</dbReference>
<dbReference type="EMBL" id="DS479761">
    <property type="protein sequence ID" value="EDO25414.1"/>
    <property type="molecule type" value="Genomic_DNA"/>
</dbReference>
<evidence type="ECO:0000256" key="1">
    <source>
        <dbReference type="ARBA" id="ARBA00005706"/>
    </source>
</evidence>
<proteinExistence type="inferred from homology"/>
<dbReference type="InParanoid" id="A8DWJ5"/>
<dbReference type="SUPFAM" id="SSF51905">
    <property type="entry name" value="FAD/NAD(P)-binding domain"/>
    <property type="match status" value="1"/>
</dbReference>
<dbReference type="AlphaFoldDB" id="A8DWJ5"/>
<evidence type="ECO:0000313" key="3">
    <source>
        <dbReference type="Proteomes" id="UP000001593"/>
    </source>
</evidence>
<gene>
    <name evidence="2" type="ORF">NEMVEDRAFT_v1g226018</name>
</gene>
<reference evidence="2 3" key="1">
    <citation type="journal article" date="2007" name="Science">
        <title>Sea anemone genome reveals ancestral eumetazoan gene repertoire and genomic organization.</title>
        <authorList>
            <person name="Putnam N.H."/>
            <person name="Srivastava M."/>
            <person name="Hellsten U."/>
            <person name="Dirks B."/>
            <person name="Chapman J."/>
            <person name="Salamov A."/>
            <person name="Terry A."/>
            <person name="Shapiro H."/>
            <person name="Lindquist E."/>
            <person name="Kapitonov V.V."/>
            <person name="Jurka J."/>
            <person name="Genikhovich G."/>
            <person name="Grigoriev I.V."/>
            <person name="Lucas S.M."/>
            <person name="Steele R.E."/>
            <person name="Finnerty J.R."/>
            <person name="Technau U."/>
            <person name="Martindale M.Q."/>
            <person name="Rokhsar D.S."/>
        </authorList>
    </citation>
    <scope>NUCLEOTIDE SEQUENCE [LARGE SCALE GENOMIC DNA]</scope>
    <source>
        <strain evidence="3">CH2 X CH6</strain>
    </source>
</reference>
<dbReference type="HOGENOM" id="CLU_1442685_0_0_1"/>
<keyword evidence="3" id="KW-1185">Reference proteome</keyword>
<dbReference type="Gene3D" id="3.50.50.60">
    <property type="entry name" value="FAD/NAD(P)-binding domain"/>
    <property type="match status" value="1"/>
</dbReference>
<dbReference type="InterPro" id="IPR036188">
    <property type="entry name" value="FAD/NAD-bd_sf"/>
</dbReference>